<dbReference type="Proteomes" id="UP000092993">
    <property type="component" value="Unassembled WGS sequence"/>
</dbReference>
<dbReference type="Gene3D" id="3.60.15.10">
    <property type="entry name" value="Ribonuclease Z/Hydroxyacylglutathione hydrolase-like"/>
    <property type="match status" value="1"/>
</dbReference>
<gene>
    <name evidence="2" type="primary">LACTB2</name>
    <name evidence="2" type="ORF">A0H81_04909</name>
</gene>
<dbReference type="Gene3D" id="1.10.10.10">
    <property type="entry name" value="Winged helix-like DNA-binding domain superfamily/Winged helix DNA-binding domain"/>
    <property type="match status" value="1"/>
</dbReference>
<keyword evidence="3" id="KW-1185">Reference proteome</keyword>
<dbReference type="InterPro" id="IPR050662">
    <property type="entry name" value="Sec-metab_biosynth-thioest"/>
</dbReference>
<proteinExistence type="predicted"/>
<dbReference type="EMBL" id="LUGG01000004">
    <property type="protein sequence ID" value="OBZ75408.1"/>
    <property type="molecule type" value="Genomic_DNA"/>
</dbReference>
<dbReference type="InterPro" id="IPR036388">
    <property type="entry name" value="WH-like_DNA-bd_sf"/>
</dbReference>
<dbReference type="OrthoDB" id="17458at2759"/>
<dbReference type="STRING" id="5627.A0A1C7MF17"/>
<dbReference type="Pfam" id="PF17778">
    <property type="entry name" value="WHD_BLACT"/>
    <property type="match status" value="1"/>
</dbReference>
<evidence type="ECO:0000313" key="2">
    <source>
        <dbReference type="EMBL" id="OBZ75408.1"/>
    </source>
</evidence>
<name>A0A1C7MF17_GRIFR</name>
<dbReference type="AlphaFoldDB" id="A0A1C7MF17"/>
<reference evidence="2 3" key="1">
    <citation type="submission" date="2016-03" db="EMBL/GenBank/DDBJ databases">
        <title>Whole genome sequencing of Grifola frondosa 9006-11.</title>
        <authorList>
            <person name="Min B."/>
            <person name="Park H."/>
            <person name="Kim J.-G."/>
            <person name="Cho H."/>
            <person name="Oh Y.-L."/>
            <person name="Kong W.-S."/>
            <person name="Choi I.-G."/>
        </authorList>
    </citation>
    <scope>NUCLEOTIDE SEQUENCE [LARGE SCALE GENOMIC DNA]</scope>
    <source>
        <strain evidence="2 3">9006-11</strain>
    </source>
</reference>
<dbReference type="InterPro" id="IPR001279">
    <property type="entry name" value="Metallo-B-lactamas"/>
</dbReference>
<dbReference type="PANTHER" id="PTHR23131:SF0">
    <property type="entry name" value="ENDORIBONUCLEASE LACTB2"/>
    <property type="match status" value="1"/>
</dbReference>
<organism evidence="2 3">
    <name type="scientific">Grifola frondosa</name>
    <name type="common">Maitake</name>
    <name type="synonym">Polyporus frondosus</name>
    <dbReference type="NCBI Taxonomy" id="5627"/>
    <lineage>
        <taxon>Eukaryota</taxon>
        <taxon>Fungi</taxon>
        <taxon>Dikarya</taxon>
        <taxon>Basidiomycota</taxon>
        <taxon>Agaricomycotina</taxon>
        <taxon>Agaricomycetes</taxon>
        <taxon>Polyporales</taxon>
        <taxon>Grifolaceae</taxon>
        <taxon>Grifola</taxon>
    </lineage>
</organism>
<dbReference type="SMART" id="SM00849">
    <property type="entry name" value="Lactamase_B"/>
    <property type="match status" value="1"/>
</dbReference>
<sequence length="341" mass="38538">METFEALPSIARVPEQDRYKGLGTEPREVYLTRDKHIPCRGTQPVYPHRCWRRREEYIPHLEEALNDDTKVHDAAQPDISDIILTHKHHDHCFGLPSILSLLHRRWDERNTANPLPFQPPRIHKIPLPSSDPKLQSIIDSLAPGSFTPAPSGDRLHDLCESQTLPVTTTSAESQTSFLRILHTPGHTRDSMCIFYPEDRALFTADTVLGHGSAVFEDLASYMASLRKMINFGKGAGGEPTYVTVYPGHGPVVANGLRQVSMYLQHRVDREEQILKVLQRTPAPEEPWTTWSVVSTIYADYPPSLWEPAAHSVELHMRKLESEGRVECLGGAGKNTQWELVH</sequence>
<dbReference type="PANTHER" id="PTHR23131">
    <property type="entry name" value="ENDORIBONUCLEASE LACTB2"/>
    <property type="match status" value="1"/>
</dbReference>
<protein>
    <submittedName>
        <fullName evidence="2">Beta-lactamase-like protein 2</fullName>
    </submittedName>
</protein>
<dbReference type="OMA" id="PAPRIHK"/>
<dbReference type="SUPFAM" id="SSF56281">
    <property type="entry name" value="Metallo-hydrolase/oxidoreductase"/>
    <property type="match status" value="1"/>
</dbReference>
<accession>A0A1C7MF17</accession>
<feature type="domain" description="Metallo-beta-lactamase" evidence="1">
    <location>
        <begin position="55"/>
        <end position="248"/>
    </location>
</feature>
<dbReference type="GO" id="GO:0044550">
    <property type="term" value="P:secondary metabolite biosynthetic process"/>
    <property type="evidence" value="ECO:0007669"/>
    <property type="project" value="TreeGrafter"/>
</dbReference>
<dbReference type="InterPro" id="IPR041516">
    <property type="entry name" value="LACTB2_WH"/>
</dbReference>
<comment type="caution">
    <text evidence="2">The sequence shown here is derived from an EMBL/GenBank/DDBJ whole genome shotgun (WGS) entry which is preliminary data.</text>
</comment>
<dbReference type="Pfam" id="PF00753">
    <property type="entry name" value="Lactamase_B"/>
    <property type="match status" value="1"/>
</dbReference>
<evidence type="ECO:0000313" key="3">
    <source>
        <dbReference type="Proteomes" id="UP000092993"/>
    </source>
</evidence>
<dbReference type="InterPro" id="IPR036866">
    <property type="entry name" value="RibonucZ/Hydroxyglut_hydro"/>
</dbReference>
<evidence type="ECO:0000259" key="1">
    <source>
        <dbReference type="SMART" id="SM00849"/>
    </source>
</evidence>